<keyword evidence="5" id="KW-0472">Membrane</keyword>
<dbReference type="InterPro" id="IPR000700">
    <property type="entry name" value="PAS-assoc_C"/>
</dbReference>
<reference evidence="11" key="1">
    <citation type="journal article" date="2022" name="Int. J. Syst. Evol. Microbiol.">
        <title>Anaeromyxobacter oryzae sp. nov., Anaeromyxobacter diazotrophicus sp. nov. and Anaeromyxobacter paludicola sp. nov., isolated from paddy soils.</title>
        <authorList>
            <person name="Itoh H."/>
            <person name="Xu Z."/>
            <person name="Mise K."/>
            <person name="Masuda Y."/>
            <person name="Ushijima N."/>
            <person name="Hayakawa C."/>
            <person name="Shiratori Y."/>
            <person name="Senoo K."/>
        </authorList>
    </citation>
    <scope>NUCLEOTIDE SEQUENCE [LARGE SCALE GENOMIC DNA]</scope>
    <source>
        <strain evidence="11">Red630</strain>
    </source>
</reference>
<dbReference type="SMART" id="SM00387">
    <property type="entry name" value="HATPase_c"/>
    <property type="match status" value="1"/>
</dbReference>
<name>A0ABN6N7S9_9BACT</name>
<feature type="modified residue" description="4-aspartylphosphate" evidence="4">
    <location>
        <position position="747"/>
    </location>
</feature>
<dbReference type="NCBIfam" id="TIGR00229">
    <property type="entry name" value="sensory_box"/>
    <property type="match status" value="1"/>
</dbReference>
<dbReference type="Gene3D" id="1.10.287.130">
    <property type="match status" value="1"/>
</dbReference>
<dbReference type="CDD" id="cd00130">
    <property type="entry name" value="PAS"/>
    <property type="match status" value="1"/>
</dbReference>
<dbReference type="Gene3D" id="3.40.50.2300">
    <property type="match status" value="1"/>
</dbReference>
<feature type="domain" description="PAS" evidence="8">
    <location>
        <begin position="298"/>
        <end position="355"/>
    </location>
</feature>
<dbReference type="SUPFAM" id="SSF47384">
    <property type="entry name" value="Homodimeric domain of signal transducing histidine kinase"/>
    <property type="match status" value="1"/>
</dbReference>
<proteinExistence type="predicted"/>
<dbReference type="EC" id="2.7.13.3" evidence="2"/>
<keyword evidence="3 4" id="KW-0597">Phosphoprotein</keyword>
<keyword evidence="5" id="KW-0812">Transmembrane</keyword>
<keyword evidence="11" id="KW-1185">Reference proteome</keyword>
<feature type="transmembrane region" description="Helical" evidence="5">
    <location>
        <begin position="157"/>
        <end position="176"/>
    </location>
</feature>
<dbReference type="SMART" id="SM00448">
    <property type="entry name" value="REC"/>
    <property type="match status" value="1"/>
</dbReference>
<dbReference type="CDD" id="cd16922">
    <property type="entry name" value="HATPase_EvgS-ArcB-TorS-like"/>
    <property type="match status" value="1"/>
</dbReference>
<feature type="transmembrane region" description="Helical" evidence="5">
    <location>
        <begin position="188"/>
        <end position="208"/>
    </location>
</feature>
<dbReference type="Pfam" id="PF02518">
    <property type="entry name" value="HATPase_c"/>
    <property type="match status" value="1"/>
</dbReference>
<dbReference type="SUPFAM" id="SSF55785">
    <property type="entry name" value="PYP-like sensor domain (PAS domain)"/>
    <property type="match status" value="1"/>
</dbReference>
<dbReference type="CDD" id="cd00082">
    <property type="entry name" value="HisKA"/>
    <property type="match status" value="1"/>
</dbReference>
<sequence>MDSDQASFGVSFRHFGRALGAAVALAGALVLCGWLFHLQALKTLAPGHASMKANAALGMLLGGLAVWILAPEPRSRGARRLGMALGLAVALLGLGTTAEYVAVADLHLDQFLFQDPVGDVHPGRMAPSSALTLLLVGCALVLLDWETRRGHRPAQMLALTAALLPLQSIVGYTYGVEPPLVRGETGSLTLHSGIGFALLCTAVLLCRPESGFMRVVSSASPVGFVARRLLLAVVLLPLVLGWLLLVAGVGSGHETLLGASFMVVSGIVAGGVVVWWNASTLLRMEDDRGHVEETLREQREWFRTTIGSIADAVIACDMRGRVTLMNAVAEGLTGCSEAGAAGRPLAEVFRLHGPEGERLPHPAERALVDGVVKLPPRAAIDGAAGEIPIEGTAAPIRDRRGRTAGVVLVFRDMSERRRVEEARAAVLAREKAARSELERANRAKDEFIATLSHELRTPLNSVLGWARLLRLGKLDAPSTARAVEAIERGATTQAQIVDDLLDVSRIVRGELRLDVRPLEIVPILEAAIDTVRPAAAARDILITAVFAAQGCAVSGDAGRLQQVFWNLLTNAVKFTPDGGRVEVRLRGADGRVLVEVQDTGKGIDAEFLPHVFERFRQADSSTTRVHGGMGLGLAIVRHLVEAHGGTVQGESPGQGLGATFTVSLPNVQLRPRPRAEAARPALRAAPEPGVPAALGGLRVLIVDDDPDTLEVVRQLLEQAGAVVSAARDVEGALRLLAQDRPDVLVSDIGMPGEDGYSLIRRVRALPPERGGAIPAAALTAFTQTEHRQEALGAGYQLYLAKPIGPAELADAVARLAGREAAARSA</sequence>
<dbReference type="RefSeq" id="WP_248345155.1">
    <property type="nucleotide sequence ID" value="NZ_AP025592.1"/>
</dbReference>
<dbReference type="InterPro" id="IPR003661">
    <property type="entry name" value="HisK_dim/P_dom"/>
</dbReference>
<feature type="domain" description="Response regulatory" evidence="7">
    <location>
        <begin position="698"/>
        <end position="816"/>
    </location>
</feature>
<evidence type="ECO:0000256" key="3">
    <source>
        <dbReference type="ARBA" id="ARBA00022553"/>
    </source>
</evidence>
<feature type="domain" description="PAC" evidence="9">
    <location>
        <begin position="361"/>
        <end position="425"/>
    </location>
</feature>
<evidence type="ECO:0000256" key="2">
    <source>
        <dbReference type="ARBA" id="ARBA00012438"/>
    </source>
</evidence>
<accession>A0ABN6N7S9</accession>
<dbReference type="PROSITE" id="PS50110">
    <property type="entry name" value="RESPONSE_REGULATORY"/>
    <property type="match status" value="1"/>
</dbReference>
<dbReference type="Proteomes" id="UP001162734">
    <property type="component" value="Chromosome"/>
</dbReference>
<dbReference type="SUPFAM" id="SSF55874">
    <property type="entry name" value="ATPase domain of HSP90 chaperone/DNA topoisomerase II/histidine kinase"/>
    <property type="match status" value="1"/>
</dbReference>
<dbReference type="Pfam" id="PF00072">
    <property type="entry name" value="Response_reg"/>
    <property type="match status" value="1"/>
</dbReference>
<feature type="transmembrane region" description="Helical" evidence="5">
    <location>
        <begin position="49"/>
        <end position="69"/>
    </location>
</feature>
<feature type="transmembrane region" description="Helical" evidence="5">
    <location>
        <begin position="81"/>
        <end position="104"/>
    </location>
</feature>
<dbReference type="InterPro" id="IPR005467">
    <property type="entry name" value="His_kinase_dom"/>
</dbReference>
<feature type="transmembrane region" description="Helical" evidence="5">
    <location>
        <begin position="256"/>
        <end position="278"/>
    </location>
</feature>
<dbReference type="InterPro" id="IPR000014">
    <property type="entry name" value="PAS"/>
</dbReference>
<organism evidence="10 11">
    <name type="scientific">Anaeromyxobacter paludicola</name>
    <dbReference type="NCBI Taxonomy" id="2918171"/>
    <lineage>
        <taxon>Bacteria</taxon>
        <taxon>Pseudomonadati</taxon>
        <taxon>Myxococcota</taxon>
        <taxon>Myxococcia</taxon>
        <taxon>Myxococcales</taxon>
        <taxon>Cystobacterineae</taxon>
        <taxon>Anaeromyxobacteraceae</taxon>
        <taxon>Anaeromyxobacter</taxon>
    </lineage>
</organism>
<evidence type="ECO:0000259" key="7">
    <source>
        <dbReference type="PROSITE" id="PS50110"/>
    </source>
</evidence>
<dbReference type="InterPro" id="IPR035965">
    <property type="entry name" value="PAS-like_dom_sf"/>
</dbReference>
<dbReference type="InterPro" id="IPR004358">
    <property type="entry name" value="Sig_transdc_His_kin-like_C"/>
</dbReference>
<dbReference type="SMART" id="SM00388">
    <property type="entry name" value="HisKA"/>
    <property type="match status" value="1"/>
</dbReference>
<evidence type="ECO:0000256" key="4">
    <source>
        <dbReference type="PROSITE-ProRule" id="PRU00169"/>
    </source>
</evidence>
<dbReference type="Gene3D" id="3.30.450.20">
    <property type="entry name" value="PAS domain"/>
    <property type="match status" value="1"/>
</dbReference>
<dbReference type="PANTHER" id="PTHR43547">
    <property type="entry name" value="TWO-COMPONENT HISTIDINE KINASE"/>
    <property type="match status" value="1"/>
</dbReference>
<dbReference type="Gene3D" id="3.30.565.10">
    <property type="entry name" value="Histidine kinase-like ATPase, C-terminal domain"/>
    <property type="match status" value="1"/>
</dbReference>
<evidence type="ECO:0000256" key="1">
    <source>
        <dbReference type="ARBA" id="ARBA00000085"/>
    </source>
</evidence>
<protein>
    <recommendedName>
        <fullName evidence="2">histidine kinase</fullName>
        <ecNumber evidence="2">2.7.13.3</ecNumber>
    </recommendedName>
</protein>
<dbReference type="Pfam" id="PF08448">
    <property type="entry name" value="PAS_4"/>
    <property type="match status" value="1"/>
</dbReference>
<dbReference type="PROSITE" id="PS50109">
    <property type="entry name" value="HIS_KIN"/>
    <property type="match status" value="1"/>
</dbReference>
<evidence type="ECO:0000259" key="8">
    <source>
        <dbReference type="PROSITE" id="PS50112"/>
    </source>
</evidence>
<dbReference type="SMART" id="SM00091">
    <property type="entry name" value="PAS"/>
    <property type="match status" value="1"/>
</dbReference>
<gene>
    <name evidence="10" type="ORF">AMPC_11530</name>
</gene>
<feature type="domain" description="Histidine kinase" evidence="6">
    <location>
        <begin position="450"/>
        <end position="668"/>
    </location>
</feature>
<dbReference type="PROSITE" id="PS50113">
    <property type="entry name" value="PAC"/>
    <property type="match status" value="1"/>
</dbReference>
<keyword evidence="5" id="KW-1133">Transmembrane helix</keyword>
<dbReference type="PROSITE" id="PS50112">
    <property type="entry name" value="PAS"/>
    <property type="match status" value="1"/>
</dbReference>
<dbReference type="InterPro" id="IPR011006">
    <property type="entry name" value="CheY-like_superfamily"/>
</dbReference>
<dbReference type="CDD" id="cd17580">
    <property type="entry name" value="REC_2_DhkD-like"/>
    <property type="match status" value="1"/>
</dbReference>
<dbReference type="InterPro" id="IPR003594">
    <property type="entry name" value="HATPase_dom"/>
</dbReference>
<dbReference type="PANTHER" id="PTHR43547:SF2">
    <property type="entry name" value="HYBRID SIGNAL TRANSDUCTION HISTIDINE KINASE C"/>
    <property type="match status" value="1"/>
</dbReference>
<dbReference type="InterPro" id="IPR013656">
    <property type="entry name" value="PAS_4"/>
</dbReference>
<dbReference type="EMBL" id="AP025592">
    <property type="protein sequence ID" value="BDG08040.1"/>
    <property type="molecule type" value="Genomic_DNA"/>
</dbReference>
<evidence type="ECO:0000313" key="10">
    <source>
        <dbReference type="EMBL" id="BDG08040.1"/>
    </source>
</evidence>
<evidence type="ECO:0000259" key="9">
    <source>
        <dbReference type="PROSITE" id="PS50113"/>
    </source>
</evidence>
<dbReference type="PRINTS" id="PR00344">
    <property type="entry name" value="BCTRLSENSOR"/>
</dbReference>
<dbReference type="Pfam" id="PF00512">
    <property type="entry name" value="HisKA"/>
    <property type="match status" value="1"/>
</dbReference>
<evidence type="ECO:0000256" key="5">
    <source>
        <dbReference type="SAM" id="Phobius"/>
    </source>
</evidence>
<evidence type="ECO:0000313" key="11">
    <source>
        <dbReference type="Proteomes" id="UP001162734"/>
    </source>
</evidence>
<evidence type="ECO:0000259" key="6">
    <source>
        <dbReference type="PROSITE" id="PS50109"/>
    </source>
</evidence>
<feature type="transmembrane region" description="Helical" evidence="5">
    <location>
        <begin position="18"/>
        <end position="37"/>
    </location>
</feature>
<comment type="catalytic activity">
    <reaction evidence="1">
        <text>ATP + protein L-histidine = ADP + protein N-phospho-L-histidine.</text>
        <dbReference type="EC" id="2.7.13.3"/>
    </reaction>
</comment>
<feature type="transmembrane region" description="Helical" evidence="5">
    <location>
        <begin position="229"/>
        <end position="250"/>
    </location>
</feature>
<dbReference type="InterPro" id="IPR036097">
    <property type="entry name" value="HisK_dim/P_sf"/>
</dbReference>
<dbReference type="InterPro" id="IPR001789">
    <property type="entry name" value="Sig_transdc_resp-reg_receiver"/>
</dbReference>
<dbReference type="SUPFAM" id="SSF52172">
    <property type="entry name" value="CheY-like"/>
    <property type="match status" value="1"/>
</dbReference>
<dbReference type="InterPro" id="IPR036890">
    <property type="entry name" value="HATPase_C_sf"/>
</dbReference>
<feature type="transmembrane region" description="Helical" evidence="5">
    <location>
        <begin position="124"/>
        <end position="145"/>
    </location>
</feature>